<dbReference type="EMBL" id="LS483254">
    <property type="protein sequence ID" value="SQD93175.1"/>
    <property type="molecule type" value="Genomic_DNA"/>
</dbReference>
<keyword evidence="3" id="KW-0804">Transcription</keyword>
<dbReference type="Pfam" id="PF12840">
    <property type="entry name" value="HTH_20"/>
    <property type="match status" value="1"/>
</dbReference>
<dbReference type="PRINTS" id="PR00778">
    <property type="entry name" value="HTHARSR"/>
</dbReference>
<accession>A0A2X3MM19</accession>
<organism evidence="5 6">
    <name type="scientific">Candidatus Bipolaricaulis anaerobius</name>
    <dbReference type="NCBI Taxonomy" id="2026885"/>
    <lineage>
        <taxon>Bacteria</taxon>
        <taxon>Candidatus Bipolaricaulota</taxon>
        <taxon>Candidatus Bipolaricaulia</taxon>
        <taxon>Candidatus Bipolaricaulales</taxon>
        <taxon>Candidatus Bipolaricaulaceae</taxon>
        <taxon>Candidatus Bipolaricaulis</taxon>
    </lineage>
</organism>
<dbReference type="InterPro" id="IPR011991">
    <property type="entry name" value="ArsR-like_HTH"/>
</dbReference>
<dbReference type="CDD" id="cd00090">
    <property type="entry name" value="HTH_ARSR"/>
    <property type="match status" value="1"/>
</dbReference>
<dbReference type="PANTHER" id="PTHR33154:SF33">
    <property type="entry name" value="TRANSCRIPTIONAL REPRESSOR SDPR"/>
    <property type="match status" value="1"/>
</dbReference>
<evidence type="ECO:0000313" key="6">
    <source>
        <dbReference type="Proteomes" id="UP000249818"/>
    </source>
</evidence>
<keyword evidence="1" id="KW-0805">Transcription regulation</keyword>
<evidence type="ECO:0000256" key="1">
    <source>
        <dbReference type="ARBA" id="ARBA00023015"/>
    </source>
</evidence>
<dbReference type="OrthoDB" id="9798835at2"/>
<name>A0A2X3MM19_9BACT</name>
<dbReference type="PANTHER" id="PTHR33154">
    <property type="entry name" value="TRANSCRIPTIONAL REGULATOR, ARSR FAMILY"/>
    <property type="match status" value="1"/>
</dbReference>
<keyword evidence="6" id="KW-1185">Reference proteome</keyword>
<evidence type="ECO:0000256" key="3">
    <source>
        <dbReference type="ARBA" id="ARBA00023163"/>
    </source>
</evidence>
<reference evidence="6" key="1">
    <citation type="submission" date="2018-05" db="EMBL/GenBank/DDBJ databases">
        <authorList>
            <person name="Hao L."/>
        </authorList>
    </citation>
    <scope>NUCLEOTIDE SEQUENCE [LARGE SCALE GENOMIC DNA]</scope>
</reference>
<dbReference type="SMART" id="SM00418">
    <property type="entry name" value="HTH_ARSR"/>
    <property type="match status" value="1"/>
</dbReference>
<dbReference type="KEGG" id="bana:BARAN1_1153"/>
<dbReference type="SUPFAM" id="SSF46785">
    <property type="entry name" value="Winged helix' DNA-binding domain"/>
    <property type="match status" value="1"/>
</dbReference>
<dbReference type="GO" id="GO:0003677">
    <property type="term" value="F:DNA binding"/>
    <property type="evidence" value="ECO:0007669"/>
    <property type="project" value="UniProtKB-KW"/>
</dbReference>
<dbReference type="InterPro" id="IPR051081">
    <property type="entry name" value="HTH_MetalResp_TranReg"/>
</dbReference>
<dbReference type="PROSITE" id="PS50987">
    <property type="entry name" value="HTH_ARSR_2"/>
    <property type="match status" value="1"/>
</dbReference>
<dbReference type="NCBIfam" id="NF033788">
    <property type="entry name" value="HTH_metalloreg"/>
    <property type="match status" value="1"/>
</dbReference>
<evidence type="ECO:0000256" key="2">
    <source>
        <dbReference type="ARBA" id="ARBA00023125"/>
    </source>
</evidence>
<gene>
    <name evidence="5" type="ORF">BARAN1_1153</name>
</gene>
<dbReference type="RefSeq" id="WP_122031578.1">
    <property type="nucleotide sequence ID" value="NZ_LS483254.1"/>
</dbReference>
<feature type="domain" description="HTH arsR-type" evidence="4">
    <location>
        <begin position="1"/>
        <end position="94"/>
    </location>
</feature>
<protein>
    <submittedName>
        <fullName evidence="5">Arsenate reductase</fullName>
    </submittedName>
</protein>
<evidence type="ECO:0000259" key="4">
    <source>
        <dbReference type="PROSITE" id="PS50987"/>
    </source>
</evidence>
<evidence type="ECO:0000313" key="5">
    <source>
        <dbReference type="EMBL" id="SQD93175.1"/>
    </source>
</evidence>
<proteinExistence type="predicted"/>
<dbReference type="GO" id="GO:0003700">
    <property type="term" value="F:DNA-binding transcription factor activity"/>
    <property type="evidence" value="ECO:0007669"/>
    <property type="project" value="InterPro"/>
</dbReference>
<dbReference type="InterPro" id="IPR001845">
    <property type="entry name" value="HTH_ArsR_DNA-bd_dom"/>
</dbReference>
<dbReference type="AlphaFoldDB" id="A0A2X3MM19"/>
<keyword evidence="2" id="KW-0238">DNA-binding</keyword>
<dbReference type="InterPro" id="IPR036388">
    <property type="entry name" value="WH-like_DNA-bd_sf"/>
</dbReference>
<sequence>MERGIADLAKALAALGSVERIHILSYLLAQGGSPCGRIAHALGMSTSAFSYHLRILEDAGLVTRNRRGRLHCLSLTPILDELLAPGIRQTLTEEGEQWISKSSTK</sequence>
<dbReference type="Gene3D" id="1.10.10.10">
    <property type="entry name" value="Winged helix-like DNA-binding domain superfamily/Winged helix DNA-binding domain"/>
    <property type="match status" value="1"/>
</dbReference>
<dbReference type="Proteomes" id="UP000249818">
    <property type="component" value="Chromosome BARAN1"/>
</dbReference>
<dbReference type="InterPro" id="IPR036390">
    <property type="entry name" value="WH_DNA-bd_sf"/>
</dbReference>